<evidence type="ECO:0008006" key="4">
    <source>
        <dbReference type="Google" id="ProtNLM"/>
    </source>
</evidence>
<dbReference type="RefSeq" id="WP_132145461.1">
    <property type="nucleotide sequence ID" value="NZ_SMCS01000006.1"/>
</dbReference>
<dbReference type="EMBL" id="SMCS01000006">
    <property type="protein sequence ID" value="TCV92776.1"/>
    <property type="molecule type" value="Genomic_DNA"/>
</dbReference>
<keyword evidence="1" id="KW-1133">Transmembrane helix</keyword>
<keyword evidence="1" id="KW-0472">Membrane</keyword>
<proteinExistence type="predicted"/>
<feature type="transmembrane region" description="Helical" evidence="1">
    <location>
        <begin position="102"/>
        <end position="133"/>
    </location>
</feature>
<dbReference type="SUPFAM" id="SSF103481">
    <property type="entry name" value="Multidrug resistance efflux transporter EmrE"/>
    <property type="match status" value="2"/>
</dbReference>
<accession>A0A4R3YKI3</accession>
<dbReference type="OrthoDB" id="1524053at2"/>
<comment type="caution">
    <text evidence="2">The sequence shown here is derived from an EMBL/GenBank/DDBJ whole genome shotgun (WGS) entry which is preliminary data.</text>
</comment>
<gene>
    <name evidence="2" type="ORF">EC912_106114</name>
</gene>
<organism evidence="2 3">
    <name type="scientific">Luteibacter rhizovicinus</name>
    <dbReference type="NCBI Taxonomy" id="242606"/>
    <lineage>
        <taxon>Bacteria</taxon>
        <taxon>Pseudomonadati</taxon>
        <taxon>Pseudomonadota</taxon>
        <taxon>Gammaproteobacteria</taxon>
        <taxon>Lysobacterales</taxon>
        <taxon>Rhodanobacteraceae</taxon>
        <taxon>Luteibacter</taxon>
    </lineage>
</organism>
<dbReference type="AlphaFoldDB" id="A0A4R3YKI3"/>
<dbReference type="InterPro" id="IPR037185">
    <property type="entry name" value="EmrE-like"/>
</dbReference>
<feature type="transmembrane region" description="Helical" evidence="1">
    <location>
        <begin position="176"/>
        <end position="197"/>
    </location>
</feature>
<feature type="transmembrane region" description="Helical" evidence="1">
    <location>
        <begin position="267"/>
        <end position="284"/>
    </location>
</feature>
<feature type="transmembrane region" description="Helical" evidence="1">
    <location>
        <begin position="209"/>
        <end position="227"/>
    </location>
</feature>
<feature type="transmembrane region" description="Helical" evidence="1">
    <location>
        <begin position="33"/>
        <end position="54"/>
    </location>
</feature>
<feature type="transmembrane region" description="Helical" evidence="1">
    <location>
        <begin position="61"/>
        <end position="82"/>
    </location>
</feature>
<dbReference type="Proteomes" id="UP000295645">
    <property type="component" value="Unassembled WGS sequence"/>
</dbReference>
<protein>
    <recommendedName>
        <fullName evidence="4">EamA-like transporter family protein</fullName>
    </recommendedName>
</protein>
<sequence length="285" mass="29716">MFYIALAVAFSVTVSVLLKLARRASVDVVQAIATNYIVAAALSFVLLAPSLPALQAPGAPLVPLTLLGVLLPAVFVILAWSVQRAGIVRTDVAQRLSLFLPLIAAFVVFGDVLSVHKGAGIALGVVAVVCVLWKRGTQRADDGMGGWLLPLGVFVGFGVIDILFKRVALAGAPFASALLASFLLAAVLCWVAVAYRALARIAPLSWRSIGFGVALGVANFANILFYVRGHQAVPDQPSLVFSAMNIGVVVLGTLVGTLAFRERLNRINVAGIVLALAAIAIIATV</sequence>
<keyword evidence="3" id="KW-1185">Reference proteome</keyword>
<name>A0A4R3YKI3_9GAMM</name>
<reference evidence="2 3" key="1">
    <citation type="submission" date="2019-03" db="EMBL/GenBank/DDBJ databases">
        <title>Above-ground endophytic microbial communities from plants in different locations in the United States.</title>
        <authorList>
            <person name="Frank C."/>
        </authorList>
    </citation>
    <scope>NUCLEOTIDE SEQUENCE [LARGE SCALE GENOMIC DNA]</scope>
    <source>
        <strain evidence="2 3">LP_13_YM</strain>
    </source>
</reference>
<keyword evidence="1" id="KW-0812">Transmembrane</keyword>
<evidence type="ECO:0000313" key="3">
    <source>
        <dbReference type="Proteomes" id="UP000295645"/>
    </source>
</evidence>
<evidence type="ECO:0000313" key="2">
    <source>
        <dbReference type="EMBL" id="TCV92776.1"/>
    </source>
</evidence>
<feature type="transmembrane region" description="Helical" evidence="1">
    <location>
        <begin position="239"/>
        <end position="260"/>
    </location>
</feature>
<evidence type="ECO:0000256" key="1">
    <source>
        <dbReference type="SAM" id="Phobius"/>
    </source>
</evidence>
<feature type="transmembrane region" description="Helical" evidence="1">
    <location>
        <begin position="145"/>
        <end position="164"/>
    </location>
</feature>